<dbReference type="Pfam" id="PF00643">
    <property type="entry name" value="zf-B_box"/>
    <property type="match status" value="1"/>
</dbReference>
<dbReference type="PROSITE" id="PS00518">
    <property type="entry name" value="ZF_RING_1"/>
    <property type="match status" value="1"/>
</dbReference>
<dbReference type="InterPro" id="IPR017907">
    <property type="entry name" value="Znf_RING_CS"/>
</dbReference>
<dbReference type="Ensembl" id="ENSPMRT00000015770.1">
    <property type="protein sequence ID" value="ENSPMRP00000014765.1"/>
    <property type="gene ID" value="ENSPMRG00000009853.1"/>
</dbReference>
<dbReference type="SUPFAM" id="SSF57850">
    <property type="entry name" value="RING/U-box"/>
    <property type="match status" value="1"/>
</dbReference>
<feature type="domain" description="B box-type" evidence="7">
    <location>
        <begin position="88"/>
        <end position="129"/>
    </location>
</feature>
<dbReference type="OMA" id="WVERCTE"/>
<dbReference type="SMART" id="SM00336">
    <property type="entry name" value="BBOX"/>
    <property type="match status" value="1"/>
</dbReference>
<dbReference type="GeneTree" id="ENSGT01030000234669"/>
<evidence type="ECO:0000256" key="4">
    <source>
        <dbReference type="PROSITE-ProRule" id="PRU00024"/>
    </source>
</evidence>
<keyword evidence="2 4" id="KW-0863">Zinc-finger</keyword>
<evidence type="ECO:0000313" key="8">
    <source>
        <dbReference type="Ensembl" id="ENSPMRP00000014765.1"/>
    </source>
</evidence>
<evidence type="ECO:0000256" key="2">
    <source>
        <dbReference type="ARBA" id="ARBA00022771"/>
    </source>
</evidence>
<evidence type="ECO:0000256" key="1">
    <source>
        <dbReference type="ARBA" id="ARBA00022723"/>
    </source>
</evidence>
<feature type="domain" description="RING-type" evidence="6">
    <location>
        <begin position="16"/>
        <end position="57"/>
    </location>
</feature>
<dbReference type="SUPFAM" id="SSF57845">
    <property type="entry name" value="B-box zinc-binding domain"/>
    <property type="match status" value="1"/>
</dbReference>
<proteinExistence type="predicted"/>
<reference evidence="8" key="2">
    <citation type="submission" date="2025-08" db="UniProtKB">
        <authorList>
            <consortium name="Ensembl"/>
        </authorList>
    </citation>
    <scope>IDENTIFICATION</scope>
</reference>
<sequence length="227" mass="25887">MATEGPLEELIDAMTCPICLGYFKDPVMLDCGHNFCKACIVQSWPESEEASACPECRRLFQPMDSRPNWQLAKVVHLVKLWVERCTERRREVCKRHRKPLKFFCKDDEAPLCMVCKRTKAHSGHKVALLEEVARELKEKTKAQLKAMEEERKNLEGCKITQEPGRSEWLVNVLIYIACTTLALLSPVFQPQAATALQCPTSTWEGIFLPPKTSFHLVLRAVLLPLCC</sequence>
<reference evidence="8" key="3">
    <citation type="submission" date="2025-09" db="UniProtKB">
        <authorList>
            <consortium name="Ensembl"/>
        </authorList>
    </citation>
    <scope>IDENTIFICATION</scope>
</reference>
<keyword evidence="3" id="KW-0862">Zinc</keyword>
<dbReference type="AlphaFoldDB" id="A0A670IRX2"/>
<reference evidence="8 9" key="1">
    <citation type="journal article" date="2019" name="Proc. Natl. Acad. Sci. U.S.A.">
        <title>Regulatory changes in pterin and carotenoid genes underlie balanced color polymorphisms in the wall lizard.</title>
        <authorList>
            <person name="Andrade P."/>
            <person name="Pinho C."/>
            <person name="Perez I de Lanuza G."/>
            <person name="Afonso S."/>
            <person name="Brejcha J."/>
            <person name="Rubin C.J."/>
            <person name="Wallerman O."/>
            <person name="Pereira P."/>
            <person name="Sabatino S.J."/>
            <person name="Bellati A."/>
            <person name="Pellitteri-Rosa D."/>
            <person name="Bosakova Z."/>
            <person name="Bunikis I."/>
            <person name="Carretero M.A."/>
            <person name="Feiner N."/>
            <person name="Marsik P."/>
            <person name="Pauperio F."/>
            <person name="Salvi D."/>
            <person name="Soler L."/>
            <person name="While G.M."/>
            <person name="Uller T."/>
            <person name="Font E."/>
            <person name="Andersson L."/>
            <person name="Carneiro M."/>
        </authorList>
    </citation>
    <scope>NUCLEOTIDE SEQUENCE</scope>
</reference>
<evidence type="ECO:0000259" key="6">
    <source>
        <dbReference type="PROSITE" id="PS50089"/>
    </source>
</evidence>
<keyword evidence="9" id="KW-1185">Reference proteome</keyword>
<accession>A0A670IRX2</accession>
<dbReference type="PROSITE" id="PS50089">
    <property type="entry name" value="ZF_RING_2"/>
    <property type="match status" value="1"/>
</dbReference>
<feature type="coiled-coil region" evidence="5">
    <location>
        <begin position="129"/>
        <end position="157"/>
    </location>
</feature>
<dbReference type="InterPro" id="IPR050143">
    <property type="entry name" value="TRIM/RBCC"/>
</dbReference>
<dbReference type="Pfam" id="PF15227">
    <property type="entry name" value="zf-C3HC4_4"/>
    <property type="match status" value="1"/>
</dbReference>
<name>A0A670IRX2_PODMU</name>
<evidence type="ECO:0000256" key="5">
    <source>
        <dbReference type="SAM" id="Coils"/>
    </source>
</evidence>
<dbReference type="Gene3D" id="3.30.40.10">
    <property type="entry name" value="Zinc/RING finger domain, C3HC4 (zinc finger)"/>
    <property type="match status" value="1"/>
</dbReference>
<dbReference type="PANTHER" id="PTHR24103">
    <property type="entry name" value="E3 UBIQUITIN-PROTEIN LIGASE TRIM"/>
    <property type="match status" value="1"/>
</dbReference>
<dbReference type="SMART" id="SM00184">
    <property type="entry name" value="RING"/>
    <property type="match status" value="1"/>
</dbReference>
<evidence type="ECO:0000256" key="3">
    <source>
        <dbReference type="ARBA" id="ARBA00022833"/>
    </source>
</evidence>
<dbReference type="PROSITE" id="PS50119">
    <property type="entry name" value="ZF_BBOX"/>
    <property type="match status" value="1"/>
</dbReference>
<dbReference type="Proteomes" id="UP000472272">
    <property type="component" value="Chromosome 8"/>
</dbReference>
<organism evidence="8 9">
    <name type="scientific">Podarcis muralis</name>
    <name type="common">Wall lizard</name>
    <name type="synonym">Lacerta muralis</name>
    <dbReference type="NCBI Taxonomy" id="64176"/>
    <lineage>
        <taxon>Eukaryota</taxon>
        <taxon>Metazoa</taxon>
        <taxon>Chordata</taxon>
        <taxon>Craniata</taxon>
        <taxon>Vertebrata</taxon>
        <taxon>Euteleostomi</taxon>
        <taxon>Lepidosauria</taxon>
        <taxon>Squamata</taxon>
        <taxon>Bifurcata</taxon>
        <taxon>Unidentata</taxon>
        <taxon>Episquamata</taxon>
        <taxon>Laterata</taxon>
        <taxon>Lacertibaenia</taxon>
        <taxon>Lacertidae</taxon>
        <taxon>Podarcis</taxon>
    </lineage>
</organism>
<dbReference type="InterPro" id="IPR001841">
    <property type="entry name" value="Znf_RING"/>
</dbReference>
<dbReference type="Gene3D" id="3.30.160.60">
    <property type="entry name" value="Classic Zinc Finger"/>
    <property type="match status" value="1"/>
</dbReference>
<dbReference type="InterPro" id="IPR013083">
    <property type="entry name" value="Znf_RING/FYVE/PHD"/>
</dbReference>
<dbReference type="GO" id="GO:0008270">
    <property type="term" value="F:zinc ion binding"/>
    <property type="evidence" value="ECO:0007669"/>
    <property type="project" value="UniProtKB-KW"/>
</dbReference>
<protein>
    <submittedName>
        <fullName evidence="8">Uncharacterized protein</fullName>
    </submittedName>
</protein>
<evidence type="ECO:0000313" key="9">
    <source>
        <dbReference type="Proteomes" id="UP000472272"/>
    </source>
</evidence>
<evidence type="ECO:0000259" key="7">
    <source>
        <dbReference type="PROSITE" id="PS50119"/>
    </source>
</evidence>
<keyword evidence="1" id="KW-0479">Metal-binding</keyword>
<dbReference type="InterPro" id="IPR000315">
    <property type="entry name" value="Znf_B-box"/>
</dbReference>
<keyword evidence="5" id="KW-0175">Coiled coil</keyword>